<gene>
    <name evidence="6" type="ORF">DP115_13640</name>
</gene>
<dbReference type="InterPro" id="IPR023198">
    <property type="entry name" value="PGP-like_dom2"/>
</dbReference>
<evidence type="ECO:0000256" key="2">
    <source>
        <dbReference type="ARBA" id="ARBA00006171"/>
    </source>
</evidence>
<evidence type="ECO:0000256" key="1">
    <source>
        <dbReference type="ARBA" id="ARBA00001946"/>
    </source>
</evidence>
<dbReference type="InterPro" id="IPR051600">
    <property type="entry name" value="Beta-PGM-like"/>
</dbReference>
<keyword evidence="4" id="KW-0460">Magnesium</keyword>
<dbReference type="Pfam" id="PF13419">
    <property type="entry name" value="HAD_2"/>
    <property type="match status" value="1"/>
</dbReference>
<evidence type="ECO:0000256" key="3">
    <source>
        <dbReference type="ARBA" id="ARBA00022723"/>
    </source>
</evidence>
<evidence type="ECO:0000256" key="5">
    <source>
        <dbReference type="ARBA" id="ARBA00023277"/>
    </source>
</evidence>
<keyword evidence="3" id="KW-0479">Metal-binding</keyword>
<protein>
    <submittedName>
        <fullName evidence="6">HAD family phosphatase</fullName>
    </submittedName>
</protein>
<keyword evidence="5" id="KW-0119">Carbohydrate metabolism</keyword>
<dbReference type="SFLD" id="SFLDS00003">
    <property type="entry name" value="Haloacid_Dehalogenase"/>
    <property type="match status" value="1"/>
</dbReference>
<dbReference type="SFLD" id="SFLDG01135">
    <property type="entry name" value="C1.5.6:_HAD__Beta-PGM__Phospha"/>
    <property type="match status" value="1"/>
</dbReference>
<reference evidence="6 7" key="1">
    <citation type="submission" date="2018-06" db="EMBL/GenBank/DDBJ databases">
        <title>Comparative genomics of Brasilonema spp. strains.</title>
        <authorList>
            <person name="Alvarenga D.O."/>
            <person name="Fiore M.F."/>
            <person name="Varani A.M."/>
        </authorList>
    </citation>
    <scope>NUCLEOTIDE SEQUENCE [LARGE SCALE GENOMIC DNA]</scope>
    <source>
        <strain evidence="6 7">UFV-OR1</strain>
    </source>
</reference>
<organism evidence="6 7">
    <name type="scientific">Brasilonema octagenarum UFV-OR1</name>
    <dbReference type="NCBI Taxonomy" id="417115"/>
    <lineage>
        <taxon>Bacteria</taxon>
        <taxon>Bacillati</taxon>
        <taxon>Cyanobacteriota</taxon>
        <taxon>Cyanophyceae</taxon>
        <taxon>Nostocales</taxon>
        <taxon>Scytonemataceae</taxon>
        <taxon>Brasilonema</taxon>
        <taxon>Octagenarum group</taxon>
    </lineage>
</organism>
<comment type="similarity">
    <text evidence="2">Belongs to the HAD-like hydrolase superfamily. CbbY/CbbZ/Gph/YieH family.</text>
</comment>
<keyword evidence="7" id="KW-1185">Reference proteome</keyword>
<accession>A0ABX1M892</accession>
<name>A0ABX1M892_9CYAN</name>
<dbReference type="Gene3D" id="3.40.50.1000">
    <property type="entry name" value="HAD superfamily/HAD-like"/>
    <property type="match status" value="1"/>
</dbReference>
<dbReference type="SFLD" id="SFLDG01129">
    <property type="entry name" value="C1.5:_HAD__Beta-PGM__Phosphata"/>
    <property type="match status" value="1"/>
</dbReference>
<comment type="caution">
    <text evidence="6">The sequence shown here is derived from an EMBL/GenBank/DDBJ whole genome shotgun (WGS) entry which is preliminary data.</text>
</comment>
<dbReference type="RefSeq" id="WP_169265335.1">
    <property type="nucleotide sequence ID" value="NZ_QMEC01000044.1"/>
</dbReference>
<dbReference type="EMBL" id="QMEC01000044">
    <property type="protein sequence ID" value="NMF63751.1"/>
    <property type="molecule type" value="Genomic_DNA"/>
</dbReference>
<dbReference type="InterPro" id="IPR041492">
    <property type="entry name" value="HAD_2"/>
</dbReference>
<evidence type="ECO:0000313" key="6">
    <source>
        <dbReference type="EMBL" id="NMF63751.1"/>
    </source>
</evidence>
<evidence type="ECO:0000313" key="7">
    <source>
        <dbReference type="Proteomes" id="UP000762253"/>
    </source>
</evidence>
<dbReference type="InterPro" id="IPR036412">
    <property type="entry name" value="HAD-like_sf"/>
</dbReference>
<dbReference type="CDD" id="cd07505">
    <property type="entry name" value="HAD_BPGM-like"/>
    <property type="match status" value="1"/>
</dbReference>
<dbReference type="InterPro" id="IPR023214">
    <property type="entry name" value="HAD_sf"/>
</dbReference>
<dbReference type="NCBIfam" id="TIGR01509">
    <property type="entry name" value="HAD-SF-IA-v3"/>
    <property type="match status" value="1"/>
</dbReference>
<dbReference type="Proteomes" id="UP000762253">
    <property type="component" value="Unassembled WGS sequence"/>
</dbReference>
<sequence>MLAAILFDLDGTIANTDPIHYQVWREMLIAYDMDIDETFYKFHISGRTNPQILEDFLPQLSPEEGAKFADEKEALFREKAKTILKPLSGFLELIAWTDTHQLKRALVTNAPRLNVQFVLEVLEIKEVFHTVVIAENEIAAKPNPAPYQVALNKLGITAEQAIALEDSPSGIRSAVGAGIRTIGVTTTQESIVLQSFGAFMTVPDFTDLQLWTLLNSSVQEDVACLDS</sequence>
<comment type="cofactor">
    <cofactor evidence="1">
        <name>Mg(2+)</name>
        <dbReference type="ChEBI" id="CHEBI:18420"/>
    </cofactor>
</comment>
<dbReference type="InterPro" id="IPR006439">
    <property type="entry name" value="HAD-SF_hydro_IA"/>
</dbReference>
<dbReference type="PANTHER" id="PTHR46193">
    <property type="entry name" value="6-PHOSPHOGLUCONATE PHOSPHATASE"/>
    <property type="match status" value="1"/>
</dbReference>
<proteinExistence type="inferred from homology"/>
<dbReference type="Gene3D" id="1.10.150.240">
    <property type="entry name" value="Putative phosphatase, domain 2"/>
    <property type="match status" value="1"/>
</dbReference>
<dbReference type="PANTHER" id="PTHR46193:SF18">
    <property type="entry name" value="HEXITOL PHOSPHATASE B"/>
    <property type="match status" value="1"/>
</dbReference>
<evidence type="ECO:0000256" key="4">
    <source>
        <dbReference type="ARBA" id="ARBA00022842"/>
    </source>
</evidence>
<dbReference type="SUPFAM" id="SSF56784">
    <property type="entry name" value="HAD-like"/>
    <property type="match status" value="1"/>
</dbReference>